<dbReference type="Proteomes" id="UP000645517">
    <property type="component" value="Unassembled WGS sequence"/>
</dbReference>
<reference evidence="2" key="1">
    <citation type="journal article" date="2019" name="Int. J. Syst. Evol. Microbiol.">
        <title>The Global Catalogue of Microorganisms (GCM) 10K type strain sequencing project: providing services to taxonomists for standard genome sequencing and annotation.</title>
        <authorList>
            <consortium name="The Broad Institute Genomics Platform"/>
            <consortium name="The Broad Institute Genome Sequencing Center for Infectious Disease"/>
            <person name="Wu L."/>
            <person name="Ma J."/>
        </authorList>
    </citation>
    <scope>NUCLEOTIDE SEQUENCE [LARGE SCALE GENOMIC DNA]</scope>
    <source>
        <strain evidence="2">JCM 16918</strain>
    </source>
</reference>
<evidence type="ECO:0000313" key="2">
    <source>
        <dbReference type="Proteomes" id="UP000645517"/>
    </source>
</evidence>
<comment type="caution">
    <text evidence="1">The sequence shown here is derived from an EMBL/GenBank/DDBJ whole genome shotgun (WGS) entry which is preliminary data.</text>
</comment>
<protein>
    <submittedName>
        <fullName evidence="1">Uncharacterized protein</fullName>
    </submittedName>
</protein>
<name>A0ABQ2JGE2_9DEIO</name>
<evidence type="ECO:0000313" key="1">
    <source>
        <dbReference type="EMBL" id="GGN44865.1"/>
    </source>
</evidence>
<organism evidence="1 2">
    <name type="scientific">Deinococcus daejeonensis</name>
    <dbReference type="NCBI Taxonomy" id="1007098"/>
    <lineage>
        <taxon>Bacteria</taxon>
        <taxon>Thermotogati</taxon>
        <taxon>Deinococcota</taxon>
        <taxon>Deinococci</taxon>
        <taxon>Deinococcales</taxon>
        <taxon>Deinococcaceae</taxon>
        <taxon>Deinococcus</taxon>
    </lineage>
</organism>
<keyword evidence="2" id="KW-1185">Reference proteome</keyword>
<accession>A0ABQ2JGE2</accession>
<dbReference type="EMBL" id="BMOR01000024">
    <property type="protein sequence ID" value="GGN44865.1"/>
    <property type="molecule type" value="Genomic_DNA"/>
</dbReference>
<proteinExistence type="predicted"/>
<gene>
    <name evidence="1" type="ORF">GCM10010842_33800</name>
</gene>
<sequence>MLPQLPDRQVAQSGVIDFRREEHPQQARVAQFWHPGRAAPPVVQRSATRVGDCVQATAAPRQTTRFWSYRSGAALAHLLDRTGTPWTGGVLAGHPLADLLTGQVGSAPPAAPHPDLEGAAQAVAGAHDADLSARLAAFHAQPGPALHLSSPSGLRLGVFDPMDLHAVGPGTFLHARHVQVRGPDAELLTVCHPVLARGPDLFDVHEVMLRSLPAPTVHGGRWRIRTPTLTVDLPGDAVQVMPDGWSVRQG</sequence>